<feature type="domain" description="DUF218" evidence="1">
    <location>
        <begin position="54"/>
        <end position="189"/>
    </location>
</feature>
<evidence type="ECO:0000313" key="3">
    <source>
        <dbReference type="Proteomes" id="UP000733379"/>
    </source>
</evidence>
<dbReference type="PANTHER" id="PTHR30336">
    <property type="entry name" value="INNER MEMBRANE PROTEIN, PROBABLE PERMEASE"/>
    <property type="match status" value="1"/>
</dbReference>
<comment type="caution">
    <text evidence="2">The sequence shown here is derived from an EMBL/GenBank/DDBJ whole genome shotgun (WGS) entry which is preliminary data.</text>
</comment>
<dbReference type="InterPro" id="IPR003848">
    <property type="entry name" value="DUF218"/>
</dbReference>
<dbReference type="EMBL" id="JAHKNI010000012">
    <property type="protein sequence ID" value="MBU3065742.1"/>
    <property type="molecule type" value="Genomic_DNA"/>
</dbReference>
<dbReference type="PANTHER" id="PTHR30336:SF20">
    <property type="entry name" value="DUF218 DOMAIN-CONTAINING PROTEIN"/>
    <property type="match status" value="1"/>
</dbReference>
<sequence>MRTQTGGANLWRAAVTAVVSVSVLIGASEWLHWRASRRFPCPIPDPLPPGGTHAVVVLGYPAKADGSPHPLQTWRCRIAERSMSPGTSVIFTGGPVSNQWAEAEVMAAYARDVLGIPAAAIRTETEAESTWQNIEFTIPMIEHADRISIVSSPMHAARARRYLYLQRPDLAARLSPADDYRFLDAWWLKLPTAAYETSAIVRRRVGHTVVRILGR</sequence>
<dbReference type="Gene3D" id="3.40.50.620">
    <property type="entry name" value="HUPs"/>
    <property type="match status" value="1"/>
</dbReference>
<organism evidence="2 3">
    <name type="scientific">Nocardia albiluteola</name>
    <dbReference type="NCBI Taxonomy" id="2842303"/>
    <lineage>
        <taxon>Bacteria</taxon>
        <taxon>Bacillati</taxon>
        <taxon>Actinomycetota</taxon>
        <taxon>Actinomycetes</taxon>
        <taxon>Mycobacteriales</taxon>
        <taxon>Nocardiaceae</taxon>
        <taxon>Nocardia</taxon>
    </lineage>
</organism>
<dbReference type="CDD" id="cd06259">
    <property type="entry name" value="YdcF-like"/>
    <property type="match status" value="1"/>
</dbReference>
<proteinExistence type="predicted"/>
<gene>
    <name evidence="2" type="ORF">KO481_29980</name>
</gene>
<evidence type="ECO:0000259" key="1">
    <source>
        <dbReference type="Pfam" id="PF02698"/>
    </source>
</evidence>
<dbReference type="InterPro" id="IPR051599">
    <property type="entry name" value="Cell_Envelope_Assoc"/>
</dbReference>
<protein>
    <submittedName>
        <fullName evidence="2">YdcF family protein</fullName>
    </submittedName>
</protein>
<name>A0ABS6B5Z0_9NOCA</name>
<dbReference type="InterPro" id="IPR014729">
    <property type="entry name" value="Rossmann-like_a/b/a_fold"/>
</dbReference>
<dbReference type="RefSeq" id="WP_215921743.1">
    <property type="nucleotide sequence ID" value="NZ_JAHKNI010000012.1"/>
</dbReference>
<keyword evidence="3" id="KW-1185">Reference proteome</keyword>
<evidence type="ECO:0000313" key="2">
    <source>
        <dbReference type="EMBL" id="MBU3065742.1"/>
    </source>
</evidence>
<reference evidence="2 3" key="1">
    <citation type="submission" date="2021-06" db="EMBL/GenBank/DDBJ databases">
        <title>Actinomycetes sequencing.</title>
        <authorList>
            <person name="Shan Q."/>
        </authorList>
    </citation>
    <scope>NUCLEOTIDE SEQUENCE [LARGE SCALE GENOMIC DNA]</scope>
    <source>
        <strain evidence="2 3">NEAU-G5</strain>
    </source>
</reference>
<dbReference type="Pfam" id="PF02698">
    <property type="entry name" value="DUF218"/>
    <property type="match status" value="1"/>
</dbReference>
<accession>A0ABS6B5Z0</accession>
<dbReference type="Proteomes" id="UP000733379">
    <property type="component" value="Unassembled WGS sequence"/>
</dbReference>